<accession>A0A511N999</accession>
<name>A0A511N999_DEIC1</name>
<dbReference type="Proteomes" id="UP000321306">
    <property type="component" value="Unassembled WGS sequence"/>
</dbReference>
<organism evidence="1 2">
    <name type="scientific">Deinococcus cellulosilyticus (strain DSM 18568 / NBRC 106333 / KACC 11606 / 5516J-15)</name>
    <dbReference type="NCBI Taxonomy" id="1223518"/>
    <lineage>
        <taxon>Bacteria</taxon>
        <taxon>Thermotogati</taxon>
        <taxon>Deinococcota</taxon>
        <taxon>Deinococci</taxon>
        <taxon>Deinococcales</taxon>
        <taxon>Deinococcaceae</taxon>
        <taxon>Deinococcus</taxon>
    </lineage>
</organism>
<evidence type="ECO:0000313" key="2">
    <source>
        <dbReference type="Proteomes" id="UP000321306"/>
    </source>
</evidence>
<evidence type="ECO:0000313" key="1">
    <source>
        <dbReference type="EMBL" id="GEM49404.1"/>
    </source>
</evidence>
<sequence>MVFALFYGLKLSARARGSHTLSFPLFLYPEAMKDLYREEIFIQNHADRTIYIALEPLDRKYDLQTGREMRIEITYDLPQIPGTSQFHAVQETGGIRYYIAGSRHQNEHLVGFVVWIDGEQVDQWM</sequence>
<comment type="caution">
    <text evidence="1">The sequence shown here is derived from an EMBL/GenBank/DDBJ whole genome shotgun (WGS) entry which is preliminary data.</text>
</comment>
<dbReference type="EMBL" id="BJXB01000034">
    <property type="protein sequence ID" value="GEM49404.1"/>
    <property type="molecule type" value="Genomic_DNA"/>
</dbReference>
<gene>
    <name evidence="1" type="ORF">DC3_50390</name>
</gene>
<proteinExistence type="predicted"/>
<reference evidence="1 2" key="1">
    <citation type="submission" date="2019-07" db="EMBL/GenBank/DDBJ databases">
        <title>Whole genome shotgun sequence of Deinococcus cellulosilyticus NBRC 106333.</title>
        <authorList>
            <person name="Hosoyama A."/>
            <person name="Uohara A."/>
            <person name="Ohji S."/>
            <person name="Ichikawa N."/>
        </authorList>
    </citation>
    <scope>NUCLEOTIDE SEQUENCE [LARGE SCALE GENOMIC DNA]</scope>
    <source>
        <strain evidence="1 2">NBRC 106333</strain>
    </source>
</reference>
<protein>
    <submittedName>
        <fullName evidence="1">Uncharacterized protein</fullName>
    </submittedName>
</protein>
<dbReference type="AlphaFoldDB" id="A0A511N999"/>
<keyword evidence="2" id="KW-1185">Reference proteome</keyword>